<evidence type="ECO:0000313" key="1">
    <source>
        <dbReference type="EMBL" id="KAI8024390.1"/>
    </source>
</evidence>
<proteinExistence type="predicted"/>
<keyword evidence="2" id="KW-1185">Reference proteome</keyword>
<dbReference type="EMBL" id="CM045763">
    <property type="protein sequence ID" value="KAI8024390.1"/>
    <property type="molecule type" value="Genomic_DNA"/>
</dbReference>
<gene>
    <name evidence="1" type="ORF">LOK49_LG03G00204</name>
</gene>
<accession>A0ACC0IHK7</accession>
<reference evidence="1 2" key="1">
    <citation type="journal article" date="2022" name="Plant J.">
        <title>Chromosome-level genome of Camellia lanceoleosa provides a valuable resource for understanding genome evolution and self-incompatibility.</title>
        <authorList>
            <person name="Gong W."/>
            <person name="Xiao S."/>
            <person name="Wang L."/>
            <person name="Liao Z."/>
            <person name="Chang Y."/>
            <person name="Mo W."/>
            <person name="Hu G."/>
            <person name="Li W."/>
            <person name="Zhao G."/>
            <person name="Zhu H."/>
            <person name="Hu X."/>
            <person name="Ji K."/>
            <person name="Xiang X."/>
            <person name="Song Q."/>
            <person name="Yuan D."/>
            <person name="Jin S."/>
            <person name="Zhang L."/>
        </authorList>
    </citation>
    <scope>NUCLEOTIDE SEQUENCE [LARGE SCALE GENOMIC DNA]</scope>
    <source>
        <strain evidence="1">SQ_2022a</strain>
    </source>
</reference>
<sequence>MLTPPSDSINTHFCSAEEKKHKELEMEDTKLDNQQDKNEEQAEKIKTPGLFQTIFRYSDAKDMLLMALGTFGCLADGSSTPLIMLVLSKIMNKYAISKSFTLHDINQDSMTLIYVAIAVGLGAFLEGLCWARTAERQTSRLRRKYLWAVLRQDAGFVDISKGSLTTYQVVSSISANTLTIQAVLSEKIPNFLMNIAVFISSQVVALYLCWKLAVVAIPALSLLIVPGIVYGKRLAELGKKIQEAYGVAGGIAEQAFSSIRTVYSYVGENRTSKKFSDALERSRDLGIRQGLVKGFAIGSAGIAFVVMAFQAWYGSILVTKKGAKGGDVFAAAVCIVTGGLALGSSMVNMKYFAEAATYASTISEMIERVPAIDSEDQRDKTIIDVRGDMEFKDIDFAYPSRPTHMVLKNFNFRVMASQTVGLVGSSGSGKSTIISLVERFYDPLKGEILLDGINIKTLELKSLRSQIGLVSQEPILFATSIKENILFGRESASMEQVTNAAKAANAHDFISQLPDSYDTQVGQFGIQMSGGQKQRIAIARALLKDPRILLLDEATSALDSQSEKNVQDALDQASVGRTTIIVAHRFTTLRKADLIAVVQSGQIVECGPHIQLLQNEHSPYSIMVQLQQTSVEDDEPSVILDSNDDLSFTQEAQETNEVSEFQNKSFDQHTRANKHQEDDNSTPSLRHLIQMTAPVRNQTLLGCAAALFFGIIQPIHSFCMGALLSAYFINDHNEIKKQTKIYSLAFLTFGIFIFITSGVQHYNFGFVGEHLTKQVREKMVSKIMTFEIEWFDQEDNTSGALCSRLATEANMVRSLVCDRLSLLAQVLSAAIVAVILGVSLTWRLALVIISLQPLIIGSFYTRGVLMKSMSKKVLKAQNKGSDLASEAIGNHKTIVAFSAEGKIMKLFTTTQIGAKRESLKQSWYAGIGLFVSQFLTAAMAGLIFWYGGRLLYHDNITYRHLFQTFFILVTTGRVIAEAGTMTSDLSKGTDALKSVFMILKRKSKMEPDEMDGVEPEKLNGDIEFKDVYFAYPSRPKQLILTGLSLKVEAGKTVSLVGQSGSGKSTIIGLIERFYDPLNGSVMIDGLDIKSYNLRGLRSQIALVSQEPTLFAGTILDNISYGNENATEAEIIAAATLANAHEFISCMKDGYAMFCGERGVQLSGGQKQRIALARAILKNPSILLLDEATSALDSKSESVVREAMENLMIGRTCVIVAHRLSTIQKSDSIAVIDNGKIAEEGPHDVLVAKREKSIYYSLVRLHQNDTSG</sequence>
<name>A0ACC0IHK7_9ERIC</name>
<organism evidence="1 2">
    <name type="scientific">Camellia lanceoleosa</name>
    <dbReference type="NCBI Taxonomy" id="1840588"/>
    <lineage>
        <taxon>Eukaryota</taxon>
        <taxon>Viridiplantae</taxon>
        <taxon>Streptophyta</taxon>
        <taxon>Embryophyta</taxon>
        <taxon>Tracheophyta</taxon>
        <taxon>Spermatophyta</taxon>
        <taxon>Magnoliopsida</taxon>
        <taxon>eudicotyledons</taxon>
        <taxon>Gunneridae</taxon>
        <taxon>Pentapetalae</taxon>
        <taxon>asterids</taxon>
        <taxon>Ericales</taxon>
        <taxon>Theaceae</taxon>
        <taxon>Camellia</taxon>
    </lineage>
</organism>
<comment type="caution">
    <text evidence="1">The sequence shown here is derived from an EMBL/GenBank/DDBJ whole genome shotgun (WGS) entry which is preliminary data.</text>
</comment>
<dbReference type="Proteomes" id="UP001060215">
    <property type="component" value="Chromosome 6"/>
</dbReference>
<evidence type="ECO:0000313" key="2">
    <source>
        <dbReference type="Proteomes" id="UP001060215"/>
    </source>
</evidence>
<protein>
    <submittedName>
        <fullName evidence="1">Multidrug resistance protein</fullName>
    </submittedName>
</protein>